<dbReference type="InterPro" id="IPR006311">
    <property type="entry name" value="TAT_signal"/>
</dbReference>
<name>A0ABV8AKX9_9BACT</name>
<dbReference type="Proteomes" id="UP001595805">
    <property type="component" value="Unassembled WGS sequence"/>
</dbReference>
<feature type="signal peptide" evidence="1">
    <location>
        <begin position="1"/>
        <end position="34"/>
    </location>
</feature>
<comment type="caution">
    <text evidence="2">The sequence shown here is derived from an EMBL/GenBank/DDBJ whole genome shotgun (WGS) entry which is preliminary data.</text>
</comment>
<dbReference type="RefSeq" id="WP_377902415.1">
    <property type="nucleotide sequence ID" value="NZ_JBHRZS010000002.1"/>
</dbReference>
<sequence length="218" mass="24764">MKTENHFRREFLKKTLAMGGGFAAFASFSLPASASTPPKNEDLMSIGPRKGYSPAIGSLVSMMFYMRHTIINTVKNLSVEELDYLMDDKANSIGALVLHLGATDKFYQINTFEGREEFTPEEDKIWGAAMRLGDEGRSQIKGKSADYYLKMIADVREETLKKLKEKDDNWLMEVDKAWSQPGNEVNTYWKWFHVMEHESNHGGQMRIIRDRAAIALAG</sequence>
<gene>
    <name evidence="2" type="ORF">ACFOSV_00855</name>
</gene>
<keyword evidence="1" id="KW-0732">Signal</keyword>
<dbReference type="EMBL" id="JBHRZS010000002">
    <property type="protein sequence ID" value="MFC3878702.1"/>
    <property type="molecule type" value="Genomic_DNA"/>
</dbReference>
<protein>
    <submittedName>
        <fullName evidence="2">DinB family protein</fullName>
    </submittedName>
</protein>
<organism evidence="2 3">
    <name type="scientific">Algoriphagus namhaensis</name>
    <dbReference type="NCBI Taxonomy" id="915353"/>
    <lineage>
        <taxon>Bacteria</taxon>
        <taxon>Pseudomonadati</taxon>
        <taxon>Bacteroidota</taxon>
        <taxon>Cytophagia</taxon>
        <taxon>Cytophagales</taxon>
        <taxon>Cyclobacteriaceae</taxon>
        <taxon>Algoriphagus</taxon>
    </lineage>
</organism>
<accession>A0ABV8AKX9</accession>
<evidence type="ECO:0000256" key="1">
    <source>
        <dbReference type="SAM" id="SignalP"/>
    </source>
</evidence>
<evidence type="ECO:0000313" key="3">
    <source>
        <dbReference type="Proteomes" id="UP001595805"/>
    </source>
</evidence>
<reference evidence="3" key="1">
    <citation type="journal article" date="2019" name="Int. J. Syst. Evol. Microbiol.">
        <title>The Global Catalogue of Microorganisms (GCM) 10K type strain sequencing project: providing services to taxonomists for standard genome sequencing and annotation.</title>
        <authorList>
            <consortium name="The Broad Institute Genomics Platform"/>
            <consortium name="The Broad Institute Genome Sequencing Center for Infectious Disease"/>
            <person name="Wu L."/>
            <person name="Ma J."/>
        </authorList>
    </citation>
    <scope>NUCLEOTIDE SEQUENCE [LARGE SCALE GENOMIC DNA]</scope>
    <source>
        <strain evidence="3">CCUG 60523</strain>
    </source>
</reference>
<dbReference type="InterPro" id="IPR007061">
    <property type="entry name" value="MST-like"/>
</dbReference>
<keyword evidence="3" id="KW-1185">Reference proteome</keyword>
<evidence type="ECO:0000313" key="2">
    <source>
        <dbReference type="EMBL" id="MFC3878702.1"/>
    </source>
</evidence>
<dbReference type="Pfam" id="PF04978">
    <property type="entry name" value="MST"/>
    <property type="match status" value="1"/>
</dbReference>
<dbReference type="SUPFAM" id="SSF109854">
    <property type="entry name" value="DinB/YfiT-like putative metalloenzymes"/>
    <property type="match status" value="1"/>
</dbReference>
<proteinExistence type="predicted"/>
<dbReference type="InterPro" id="IPR034660">
    <property type="entry name" value="DinB/YfiT-like"/>
</dbReference>
<dbReference type="Gene3D" id="1.20.120.450">
    <property type="entry name" value="dinb family like domain"/>
    <property type="match status" value="1"/>
</dbReference>
<feature type="chain" id="PRO_5046516620" evidence="1">
    <location>
        <begin position="35"/>
        <end position="218"/>
    </location>
</feature>
<dbReference type="PROSITE" id="PS51318">
    <property type="entry name" value="TAT"/>
    <property type="match status" value="1"/>
</dbReference>